<dbReference type="EMBL" id="OCNJ01000002">
    <property type="protein sequence ID" value="SOD92303.1"/>
    <property type="molecule type" value="Genomic_DNA"/>
</dbReference>
<organism evidence="3 4">
    <name type="scientific">Caenispirillum bisanense</name>
    <dbReference type="NCBI Taxonomy" id="414052"/>
    <lineage>
        <taxon>Bacteria</taxon>
        <taxon>Pseudomonadati</taxon>
        <taxon>Pseudomonadota</taxon>
        <taxon>Alphaproteobacteria</taxon>
        <taxon>Rhodospirillales</taxon>
        <taxon>Novispirillaceae</taxon>
        <taxon>Caenispirillum</taxon>
    </lineage>
</organism>
<keyword evidence="2" id="KW-0812">Transmembrane</keyword>
<dbReference type="PANTHER" id="PTHR35335:SF1">
    <property type="entry name" value="UPF0716 PROTEIN FXSA"/>
    <property type="match status" value="1"/>
</dbReference>
<proteinExistence type="predicted"/>
<protein>
    <submittedName>
        <fullName evidence="3">UPF0716 protein FxsA</fullName>
    </submittedName>
</protein>
<keyword evidence="4" id="KW-1185">Reference proteome</keyword>
<keyword evidence="2" id="KW-1133">Transmembrane helix</keyword>
<dbReference type="AlphaFoldDB" id="A0A286G9S9"/>
<accession>A0A286G9S9</accession>
<dbReference type="Pfam" id="PF04186">
    <property type="entry name" value="FxsA"/>
    <property type="match status" value="1"/>
</dbReference>
<feature type="compositionally biased region" description="Basic and acidic residues" evidence="1">
    <location>
        <begin position="142"/>
        <end position="158"/>
    </location>
</feature>
<feature type="region of interest" description="Disordered" evidence="1">
    <location>
        <begin position="128"/>
        <end position="182"/>
    </location>
</feature>
<evidence type="ECO:0000256" key="1">
    <source>
        <dbReference type="SAM" id="MobiDB-lite"/>
    </source>
</evidence>
<evidence type="ECO:0000313" key="4">
    <source>
        <dbReference type="Proteomes" id="UP000219621"/>
    </source>
</evidence>
<feature type="transmembrane region" description="Helical" evidence="2">
    <location>
        <begin position="27"/>
        <end position="47"/>
    </location>
</feature>
<dbReference type="RefSeq" id="WP_097278118.1">
    <property type="nucleotide sequence ID" value="NZ_OCNJ01000002.1"/>
</dbReference>
<evidence type="ECO:0000256" key="2">
    <source>
        <dbReference type="SAM" id="Phobius"/>
    </source>
</evidence>
<gene>
    <name evidence="3" type="ORF">SAMN05421508_102366</name>
</gene>
<keyword evidence="2" id="KW-0472">Membrane</keyword>
<sequence>MPLVILGLFIAVPLIEIAVFIQVGGLIGLWPTIAIVIATAFAGTALLRHQGLATLRRAQESLNRGEMPLREVFDGACLLVAGVLLLTPGFVTDATGLLLLLPPVRAWLRKVVLPALVKSGNVRYSATFTDGGAGGPQGRPEAPPRRPYEIEGEFREVDQDPPPADRIGGDADLPPRPGPPRG</sequence>
<evidence type="ECO:0000313" key="3">
    <source>
        <dbReference type="EMBL" id="SOD92303.1"/>
    </source>
</evidence>
<dbReference type="GO" id="GO:0016020">
    <property type="term" value="C:membrane"/>
    <property type="evidence" value="ECO:0007669"/>
    <property type="project" value="InterPro"/>
</dbReference>
<feature type="transmembrane region" description="Helical" evidence="2">
    <location>
        <begin position="72"/>
        <end position="91"/>
    </location>
</feature>
<reference evidence="3 4" key="1">
    <citation type="submission" date="2017-09" db="EMBL/GenBank/DDBJ databases">
        <authorList>
            <person name="Ehlers B."/>
            <person name="Leendertz F.H."/>
        </authorList>
    </citation>
    <scope>NUCLEOTIDE SEQUENCE [LARGE SCALE GENOMIC DNA]</scope>
    <source>
        <strain evidence="3 4">USBA 140</strain>
    </source>
</reference>
<dbReference type="InterPro" id="IPR007313">
    <property type="entry name" value="FxsA"/>
</dbReference>
<dbReference type="PANTHER" id="PTHR35335">
    <property type="entry name" value="UPF0716 PROTEIN FXSA"/>
    <property type="match status" value="1"/>
</dbReference>
<dbReference type="Proteomes" id="UP000219621">
    <property type="component" value="Unassembled WGS sequence"/>
</dbReference>
<name>A0A286G9S9_9PROT</name>
<dbReference type="OrthoDB" id="9792788at2"/>
<dbReference type="NCBIfam" id="NF008528">
    <property type="entry name" value="PRK11463.1-2"/>
    <property type="match status" value="1"/>
</dbReference>